<dbReference type="GO" id="GO:0003906">
    <property type="term" value="F:DNA-(apurinic or apyrimidinic site) endonuclease activity"/>
    <property type="evidence" value="ECO:0007669"/>
    <property type="project" value="TreeGrafter"/>
</dbReference>
<feature type="binding site" evidence="7">
    <location>
        <position position="117"/>
    </location>
    <ligand>
        <name>Zn(2+)</name>
        <dbReference type="ChEBI" id="CHEBI:29105"/>
        <label>1</label>
    </ligand>
</feature>
<feature type="binding site" evidence="7">
    <location>
        <position position="190"/>
    </location>
    <ligand>
        <name>Zn(2+)</name>
        <dbReference type="ChEBI" id="CHEBI:29105"/>
        <label>3</label>
    </ligand>
</feature>
<feature type="domain" description="Xylose isomerase-like TIM barrel" evidence="8">
    <location>
        <begin position="17"/>
        <end position="286"/>
    </location>
</feature>
<dbReference type="PROSITE" id="PS00731">
    <property type="entry name" value="AP_NUCLEASE_F2_3"/>
    <property type="match status" value="1"/>
</dbReference>
<reference evidence="10" key="1">
    <citation type="journal article" date="2015" name="MBio">
        <title>Genome-Resolved Metagenomic Analysis Reveals Roles for Candidate Phyla and Other Microbial Community Members in Biogeochemical Transformations in Oil Reservoirs.</title>
        <authorList>
            <person name="Hu P."/>
            <person name="Tom L."/>
            <person name="Singh A."/>
            <person name="Thomas B.C."/>
            <person name="Baker B.J."/>
            <person name="Piceno Y.M."/>
            <person name="Andersen G.L."/>
            <person name="Banfield J.F."/>
        </authorList>
    </citation>
    <scope>NUCLEOTIDE SEQUENCE [LARGE SCALE GENOMIC DNA]</scope>
</reference>
<evidence type="ECO:0000256" key="2">
    <source>
        <dbReference type="ARBA" id="ARBA00022723"/>
    </source>
</evidence>
<feature type="binding site" evidence="7">
    <location>
        <position position="153"/>
    </location>
    <ligand>
        <name>Zn(2+)</name>
        <dbReference type="ChEBI" id="CHEBI:29105"/>
        <label>2</label>
    </ligand>
</feature>
<evidence type="ECO:0000256" key="4">
    <source>
        <dbReference type="ARBA" id="ARBA00022801"/>
    </source>
</evidence>
<dbReference type="SUPFAM" id="SSF51658">
    <property type="entry name" value="Xylose isomerase-like"/>
    <property type="match status" value="1"/>
</dbReference>
<proteinExistence type="inferred from homology"/>
<dbReference type="Pfam" id="PF01261">
    <property type="entry name" value="AP_endonuc_2"/>
    <property type="match status" value="1"/>
</dbReference>
<evidence type="ECO:0000256" key="5">
    <source>
        <dbReference type="ARBA" id="ARBA00022833"/>
    </source>
</evidence>
<dbReference type="InterPro" id="IPR001719">
    <property type="entry name" value="AP_endonuc_2"/>
</dbReference>
<gene>
    <name evidence="7" type="primary">nfo</name>
    <name evidence="9" type="ORF">XD93_0881</name>
</gene>
<dbReference type="GO" id="GO:0008833">
    <property type="term" value="F:deoxyribonuclease IV (phage-T4-induced) activity"/>
    <property type="evidence" value="ECO:0007669"/>
    <property type="project" value="UniProtKB-UniRule"/>
</dbReference>
<dbReference type="FunFam" id="3.20.20.150:FF:000001">
    <property type="entry name" value="Probable endonuclease 4"/>
    <property type="match status" value="1"/>
</dbReference>
<comment type="catalytic activity">
    <reaction evidence="7">
        <text>Endonucleolytic cleavage to 5'-phosphooligonucleotide end-products.</text>
        <dbReference type="EC" id="3.1.21.2"/>
    </reaction>
</comment>
<feature type="binding site" evidence="7">
    <location>
        <position position="222"/>
    </location>
    <ligand>
        <name>Zn(2+)</name>
        <dbReference type="ChEBI" id="CHEBI:29105"/>
        <label>2</label>
    </ligand>
</feature>
<dbReference type="GO" id="GO:0006284">
    <property type="term" value="P:base-excision repair"/>
    <property type="evidence" value="ECO:0007669"/>
    <property type="project" value="TreeGrafter"/>
</dbReference>
<keyword evidence="7 9" id="KW-0255">Endonuclease</keyword>
<dbReference type="NCBIfam" id="TIGR00587">
    <property type="entry name" value="nfo"/>
    <property type="match status" value="1"/>
</dbReference>
<protein>
    <recommendedName>
        <fullName evidence="7">Probable endonuclease 4</fullName>
        <ecNumber evidence="7">3.1.21.2</ecNumber>
    </recommendedName>
    <alternativeName>
        <fullName evidence="7">Endodeoxyribonuclease IV</fullName>
    </alternativeName>
    <alternativeName>
        <fullName evidence="7">Endonuclease IV</fullName>
    </alternativeName>
</protein>
<dbReference type="PANTHER" id="PTHR21445:SF0">
    <property type="entry name" value="APURINIC-APYRIMIDINIC ENDONUCLEASE"/>
    <property type="match status" value="1"/>
</dbReference>
<keyword evidence="7" id="KW-0540">Nuclease</keyword>
<feature type="binding site" evidence="7">
    <location>
        <position position="66"/>
    </location>
    <ligand>
        <name>Zn(2+)</name>
        <dbReference type="ChEBI" id="CHEBI:29105"/>
        <label>1</label>
    </ligand>
</feature>
<sequence>MYLGAHVSSAGGIENAVKAAKKFDINSIQMMPTAPMRWATKEIAKEDIENFVNELENSGLEKILIHGIYLTNLAREDKQLFHLGKEGLRVYLDFAERVGELIEKKELDTEILGVCFHPGSQKELSFEDSIERISYGIDWVLDKVKGKQKLLIETTAGTGNNLGRTLTELKKMRDGVKEKSRVGFVIDTQHMYAAGYDLVNDLDGVIEDMDRELGIENIKAIHINDSKMKLGSNKDRHANLGEGEIGEKALKEILHRKEFKDTPFILETPALKSGKDMESEIKKLKELAK</sequence>
<feature type="binding site" evidence="7">
    <location>
        <position position="237"/>
    </location>
    <ligand>
        <name>Zn(2+)</name>
        <dbReference type="ChEBI" id="CHEBI:29105"/>
        <label>3</label>
    </ligand>
</feature>
<keyword evidence="6 7" id="KW-0234">DNA repair</keyword>
<dbReference type="Gene3D" id="3.20.20.150">
    <property type="entry name" value="Divalent-metal-dependent TIM barrel enzymes"/>
    <property type="match status" value="1"/>
</dbReference>
<keyword evidence="5 7" id="KW-0862">Zinc</keyword>
<dbReference type="Proteomes" id="UP000053904">
    <property type="component" value="Unassembled WGS sequence"/>
</dbReference>
<accession>A0A101HGW4</accession>
<feature type="binding site" evidence="7">
    <location>
        <position position="187"/>
    </location>
    <ligand>
        <name>Zn(2+)</name>
        <dbReference type="ChEBI" id="CHEBI:29105"/>
        <label>2</label>
    </ligand>
</feature>
<keyword evidence="3 7" id="KW-0227">DNA damage</keyword>
<evidence type="ECO:0000259" key="8">
    <source>
        <dbReference type="Pfam" id="PF01261"/>
    </source>
</evidence>
<dbReference type="PATRIC" id="fig|1641389.3.peg.1058"/>
<feature type="binding site" evidence="7">
    <location>
        <position position="235"/>
    </location>
    <ligand>
        <name>Zn(2+)</name>
        <dbReference type="ChEBI" id="CHEBI:29105"/>
        <label>3</label>
    </ligand>
</feature>
<comment type="similarity">
    <text evidence="1 7">Belongs to the AP endonuclease 2 family.</text>
</comment>
<dbReference type="InterPro" id="IPR036237">
    <property type="entry name" value="Xyl_isomerase-like_sf"/>
</dbReference>
<dbReference type="PROSITE" id="PS51432">
    <property type="entry name" value="AP_NUCLEASE_F2_4"/>
    <property type="match status" value="1"/>
</dbReference>
<dbReference type="InterPro" id="IPR013022">
    <property type="entry name" value="Xyl_isomerase-like_TIM-brl"/>
</dbReference>
<dbReference type="CDD" id="cd00019">
    <property type="entry name" value="AP2Ec"/>
    <property type="match status" value="1"/>
</dbReference>
<feature type="binding site" evidence="7">
    <location>
        <position position="153"/>
    </location>
    <ligand>
        <name>Zn(2+)</name>
        <dbReference type="ChEBI" id="CHEBI:29105"/>
        <label>1</label>
    </ligand>
</feature>
<dbReference type="InterPro" id="IPR018246">
    <property type="entry name" value="AP_endonuc_F2_Zn_BS"/>
</dbReference>
<dbReference type="PANTHER" id="PTHR21445">
    <property type="entry name" value="ENDONUCLEASE IV ENDODEOXYRIBONUCLEASE IV"/>
    <property type="match status" value="1"/>
</dbReference>
<dbReference type="AlphaFoldDB" id="A0A101HGW4"/>
<evidence type="ECO:0000256" key="6">
    <source>
        <dbReference type="ARBA" id="ARBA00023204"/>
    </source>
</evidence>
<evidence type="ECO:0000256" key="1">
    <source>
        <dbReference type="ARBA" id="ARBA00005340"/>
    </source>
</evidence>
<dbReference type="EC" id="3.1.21.2" evidence="7"/>
<comment type="function">
    <text evidence="7">Endonuclease IV plays a role in DNA repair. It cleaves phosphodiester bonds at apurinic or apyrimidinic (AP) sites, generating a 3'-hydroxyl group and a 5'-terminal sugar phosphate.</text>
</comment>
<feature type="binding site" evidence="7">
    <location>
        <position position="267"/>
    </location>
    <ligand>
        <name>Zn(2+)</name>
        <dbReference type="ChEBI" id="CHEBI:29105"/>
        <label>2</label>
    </ligand>
</feature>
<organism evidence="9 10">
    <name type="scientific">candidate division WS6 bacterium 34_10</name>
    <dbReference type="NCBI Taxonomy" id="1641389"/>
    <lineage>
        <taxon>Bacteria</taxon>
        <taxon>Candidatus Dojkabacteria</taxon>
    </lineage>
</organism>
<dbReference type="GO" id="GO:0008270">
    <property type="term" value="F:zinc ion binding"/>
    <property type="evidence" value="ECO:0007669"/>
    <property type="project" value="UniProtKB-UniRule"/>
</dbReference>
<keyword evidence="2 7" id="KW-0479">Metal-binding</keyword>
<name>A0A101HGW4_9BACT</name>
<dbReference type="GO" id="GO:0008081">
    <property type="term" value="F:phosphoric diester hydrolase activity"/>
    <property type="evidence" value="ECO:0007669"/>
    <property type="project" value="TreeGrafter"/>
</dbReference>
<evidence type="ECO:0000313" key="10">
    <source>
        <dbReference type="Proteomes" id="UP000053904"/>
    </source>
</evidence>
<dbReference type="SMART" id="SM00518">
    <property type="entry name" value="AP2Ec"/>
    <property type="match status" value="1"/>
</dbReference>
<dbReference type="HAMAP" id="MF_00152">
    <property type="entry name" value="Nfo"/>
    <property type="match status" value="1"/>
</dbReference>
<dbReference type="EMBL" id="LGGO01000143">
    <property type="protein sequence ID" value="KUK76499.1"/>
    <property type="molecule type" value="Genomic_DNA"/>
</dbReference>
<dbReference type="GO" id="GO:0003677">
    <property type="term" value="F:DNA binding"/>
    <property type="evidence" value="ECO:0007669"/>
    <property type="project" value="InterPro"/>
</dbReference>
<comment type="cofactor">
    <cofactor evidence="7">
        <name>Zn(2+)</name>
        <dbReference type="ChEBI" id="CHEBI:29105"/>
    </cofactor>
    <text evidence="7">Binds 3 Zn(2+) ions.</text>
</comment>
<evidence type="ECO:0000256" key="7">
    <source>
        <dbReference type="HAMAP-Rule" id="MF_00152"/>
    </source>
</evidence>
<evidence type="ECO:0000313" key="9">
    <source>
        <dbReference type="EMBL" id="KUK76499.1"/>
    </source>
</evidence>
<evidence type="ECO:0000256" key="3">
    <source>
        <dbReference type="ARBA" id="ARBA00022763"/>
    </source>
</evidence>
<keyword evidence="4 7" id="KW-0378">Hydrolase</keyword>
<comment type="caution">
    <text evidence="9">The sequence shown here is derived from an EMBL/GenBank/DDBJ whole genome shotgun (WGS) entry which is preliminary data.</text>
</comment>